<dbReference type="Proteomes" id="UP000310066">
    <property type="component" value="Unassembled WGS sequence"/>
</dbReference>
<sequence length="237" mass="25048">MAKPTLVLVHGSWHCPEHYDLLIPALSHLGYKAAAVSLPSTQSAEDPPHTLADDTAAVREVVLRELDQGNDVVVVSHSYGGCPANNALEGLDRKSRTAAGHNTAVDALVFIAAVPIAVGGAVFEAGGSKIHPAQDLSKSKYFVEVGAPGPGYYFYNDLPPESVQKTTYAAFVDIPSWYLYCEKDQILPPATQRGIVQAAEAAGASVKTVSFESSHSPFLSMPVATAEFIAKVAEESA</sequence>
<dbReference type="InterPro" id="IPR000073">
    <property type="entry name" value="AB_hydrolase_1"/>
</dbReference>
<dbReference type="PANTHER" id="PTHR37017">
    <property type="entry name" value="AB HYDROLASE-1 DOMAIN-CONTAINING PROTEIN-RELATED"/>
    <property type="match status" value="1"/>
</dbReference>
<dbReference type="InterPro" id="IPR052897">
    <property type="entry name" value="Sec-Metab_Biosynth_Hydrolase"/>
</dbReference>
<evidence type="ECO:0000313" key="2">
    <source>
        <dbReference type="EMBL" id="TKA48616.1"/>
    </source>
</evidence>
<organism evidence="2 3">
    <name type="scientific">Friedmanniomyces endolithicus</name>
    <dbReference type="NCBI Taxonomy" id="329885"/>
    <lineage>
        <taxon>Eukaryota</taxon>
        <taxon>Fungi</taxon>
        <taxon>Dikarya</taxon>
        <taxon>Ascomycota</taxon>
        <taxon>Pezizomycotina</taxon>
        <taxon>Dothideomycetes</taxon>
        <taxon>Dothideomycetidae</taxon>
        <taxon>Mycosphaerellales</taxon>
        <taxon>Teratosphaeriaceae</taxon>
        <taxon>Friedmanniomyces</taxon>
    </lineage>
</organism>
<reference evidence="2 3" key="1">
    <citation type="submission" date="2017-03" db="EMBL/GenBank/DDBJ databases">
        <title>Genomes of endolithic fungi from Antarctica.</title>
        <authorList>
            <person name="Coleine C."/>
            <person name="Masonjones S."/>
            <person name="Stajich J.E."/>
        </authorList>
    </citation>
    <scope>NUCLEOTIDE SEQUENCE [LARGE SCALE GENOMIC DNA]</scope>
    <source>
        <strain evidence="2 3">CCFEE 5311</strain>
    </source>
</reference>
<feature type="domain" description="AB hydrolase-1" evidence="1">
    <location>
        <begin position="6"/>
        <end position="227"/>
    </location>
</feature>
<evidence type="ECO:0000313" key="3">
    <source>
        <dbReference type="Proteomes" id="UP000310066"/>
    </source>
</evidence>
<comment type="caution">
    <text evidence="2">The sequence shown here is derived from an EMBL/GenBank/DDBJ whole genome shotgun (WGS) entry which is preliminary data.</text>
</comment>
<dbReference type="OrthoDB" id="408373at2759"/>
<dbReference type="InterPro" id="IPR029058">
    <property type="entry name" value="AB_hydrolase_fold"/>
</dbReference>
<dbReference type="AlphaFoldDB" id="A0A4U0VJQ2"/>
<dbReference type="SUPFAM" id="SSF53474">
    <property type="entry name" value="alpha/beta-Hydrolases"/>
    <property type="match status" value="1"/>
</dbReference>
<gene>
    <name evidence="2" type="ORF">B0A54_00752</name>
</gene>
<evidence type="ECO:0000259" key="1">
    <source>
        <dbReference type="Pfam" id="PF12697"/>
    </source>
</evidence>
<accession>A0A4U0VJQ2</accession>
<proteinExistence type="predicted"/>
<dbReference type="PANTHER" id="PTHR37017:SF11">
    <property type="entry name" value="ESTERASE_LIPASE_THIOESTERASE DOMAIN-CONTAINING PROTEIN"/>
    <property type="match status" value="1"/>
</dbReference>
<dbReference type="STRING" id="329885.A0A4U0VJQ2"/>
<dbReference type="EMBL" id="NAJP01000003">
    <property type="protein sequence ID" value="TKA48616.1"/>
    <property type="molecule type" value="Genomic_DNA"/>
</dbReference>
<dbReference type="Pfam" id="PF12697">
    <property type="entry name" value="Abhydrolase_6"/>
    <property type="match status" value="1"/>
</dbReference>
<dbReference type="Gene3D" id="3.40.50.1820">
    <property type="entry name" value="alpha/beta hydrolase"/>
    <property type="match status" value="1"/>
</dbReference>
<name>A0A4U0VJQ2_9PEZI</name>
<protein>
    <recommendedName>
        <fullName evidence="1">AB hydrolase-1 domain-containing protein</fullName>
    </recommendedName>
</protein>